<sequence length="143" mass="16623">MFELPTFETSVVNPYDNFSNFNFTCNTKPVYRWRQHKLHTCRKCQAHGITTSLKGHVNCPNKNCACLQCSHISTQRIEAVIRKRRRKTLVRLEEAHHTNVQQNSINIQQAAQSPNIQLPSMDWINLLYLVNYLQHPSSMISSL</sequence>
<evidence type="ECO:0000256" key="5">
    <source>
        <dbReference type="PROSITE-ProRule" id="PRU00070"/>
    </source>
</evidence>
<evidence type="ECO:0000313" key="8">
    <source>
        <dbReference type="WBParaSite" id="ACRNAN_scaffold9002.g23536.t1"/>
    </source>
</evidence>
<dbReference type="GO" id="GO:0006355">
    <property type="term" value="P:regulation of DNA-templated transcription"/>
    <property type="evidence" value="ECO:0007669"/>
    <property type="project" value="InterPro"/>
</dbReference>
<proteinExistence type="predicted"/>
<evidence type="ECO:0000256" key="3">
    <source>
        <dbReference type="ARBA" id="ARBA00023125"/>
    </source>
</evidence>
<evidence type="ECO:0000256" key="4">
    <source>
        <dbReference type="ARBA" id="ARBA00023242"/>
    </source>
</evidence>
<evidence type="ECO:0000256" key="2">
    <source>
        <dbReference type="ARBA" id="ARBA00022833"/>
    </source>
</evidence>
<dbReference type="GO" id="GO:0043565">
    <property type="term" value="F:sequence-specific DNA binding"/>
    <property type="evidence" value="ECO:0007669"/>
    <property type="project" value="InterPro"/>
</dbReference>
<dbReference type="SUPFAM" id="SSF82927">
    <property type="entry name" value="Cysteine-rich DNA binding domain, (DM domain)"/>
    <property type="match status" value="1"/>
</dbReference>
<reference evidence="8" key="1">
    <citation type="submission" date="2022-11" db="UniProtKB">
        <authorList>
            <consortium name="WormBaseParasite"/>
        </authorList>
    </citation>
    <scope>IDENTIFICATION</scope>
</reference>
<keyword evidence="4 5" id="KW-0539">Nucleus</keyword>
<name>A0A914ENJ6_9BILA</name>
<dbReference type="Pfam" id="PF00751">
    <property type="entry name" value="DM"/>
    <property type="match status" value="1"/>
</dbReference>
<dbReference type="Gene3D" id="4.10.1040.10">
    <property type="entry name" value="DM DNA-binding domain"/>
    <property type="match status" value="1"/>
</dbReference>
<dbReference type="WBParaSite" id="ACRNAN_scaffold9002.g23536.t1">
    <property type="protein sequence ID" value="ACRNAN_scaffold9002.g23536.t1"/>
    <property type="gene ID" value="ACRNAN_scaffold9002.g23536"/>
</dbReference>
<evidence type="ECO:0000256" key="1">
    <source>
        <dbReference type="ARBA" id="ARBA00022723"/>
    </source>
</evidence>
<evidence type="ECO:0000259" key="6">
    <source>
        <dbReference type="PROSITE" id="PS50809"/>
    </source>
</evidence>
<dbReference type="InterPro" id="IPR036407">
    <property type="entry name" value="DM_DNA-bd_sf"/>
</dbReference>
<keyword evidence="7" id="KW-1185">Reference proteome</keyword>
<feature type="domain" description="DM" evidence="6">
    <location>
        <begin position="41"/>
        <end position="83"/>
    </location>
</feature>
<dbReference type="AlphaFoldDB" id="A0A914ENJ6"/>
<keyword evidence="3 5" id="KW-0238">DNA-binding</keyword>
<keyword evidence="2 5" id="KW-0862">Zinc</keyword>
<evidence type="ECO:0000313" key="7">
    <source>
        <dbReference type="Proteomes" id="UP000887540"/>
    </source>
</evidence>
<dbReference type="Proteomes" id="UP000887540">
    <property type="component" value="Unplaced"/>
</dbReference>
<dbReference type="GO" id="GO:0005634">
    <property type="term" value="C:nucleus"/>
    <property type="evidence" value="ECO:0007669"/>
    <property type="project" value="UniProtKB-SubCell"/>
</dbReference>
<comment type="subcellular location">
    <subcellularLocation>
        <location evidence="5">Nucleus</location>
    </subcellularLocation>
</comment>
<feature type="DNA-binding region" description="DM" evidence="5">
    <location>
        <begin position="41"/>
        <end position="83"/>
    </location>
</feature>
<dbReference type="PROSITE" id="PS50809">
    <property type="entry name" value="DM_2"/>
    <property type="match status" value="1"/>
</dbReference>
<protein>
    <submittedName>
        <fullName evidence="8">DM domain-containing protein</fullName>
    </submittedName>
</protein>
<keyword evidence="1 5" id="KW-0479">Metal-binding</keyword>
<accession>A0A914ENJ6</accession>
<organism evidence="7 8">
    <name type="scientific">Acrobeloides nanus</name>
    <dbReference type="NCBI Taxonomy" id="290746"/>
    <lineage>
        <taxon>Eukaryota</taxon>
        <taxon>Metazoa</taxon>
        <taxon>Ecdysozoa</taxon>
        <taxon>Nematoda</taxon>
        <taxon>Chromadorea</taxon>
        <taxon>Rhabditida</taxon>
        <taxon>Tylenchina</taxon>
        <taxon>Cephalobomorpha</taxon>
        <taxon>Cephaloboidea</taxon>
        <taxon>Cephalobidae</taxon>
        <taxon>Acrobeloides</taxon>
    </lineage>
</organism>
<dbReference type="GO" id="GO:0046872">
    <property type="term" value="F:metal ion binding"/>
    <property type="evidence" value="ECO:0007669"/>
    <property type="project" value="UniProtKB-KW"/>
</dbReference>
<dbReference type="InterPro" id="IPR001275">
    <property type="entry name" value="DM_DNA-bd"/>
</dbReference>